<evidence type="ECO:0000256" key="3">
    <source>
        <dbReference type="ARBA" id="ARBA00022722"/>
    </source>
</evidence>
<dbReference type="PANTHER" id="PTHR48475">
    <property type="entry name" value="RIBONUCLEASE H"/>
    <property type="match status" value="1"/>
</dbReference>
<evidence type="ECO:0000256" key="2">
    <source>
        <dbReference type="ARBA" id="ARBA00022695"/>
    </source>
</evidence>
<feature type="non-terminal residue" evidence="9">
    <location>
        <position position="1"/>
    </location>
</feature>
<dbReference type="PANTHER" id="PTHR48475:SF1">
    <property type="entry name" value="RNASE H TYPE-1 DOMAIN-CONTAINING PROTEIN"/>
    <property type="match status" value="1"/>
</dbReference>
<evidence type="ECO:0008006" key="11">
    <source>
        <dbReference type="Google" id="ProtNLM"/>
    </source>
</evidence>
<reference evidence="9" key="1">
    <citation type="submission" date="2018-05" db="EMBL/GenBank/DDBJ databases">
        <title>Draft genome of Mucuna pruriens seed.</title>
        <authorList>
            <person name="Nnadi N.E."/>
            <person name="Vos R."/>
            <person name="Hasami M.H."/>
            <person name="Devisetty U.K."/>
            <person name="Aguiy J.C."/>
        </authorList>
    </citation>
    <scope>NUCLEOTIDE SEQUENCE [LARGE SCALE GENOMIC DNA]</scope>
    <source>
        <strain evidence="9">JCA_2017</strain>
    </source>
</reference>
<keyword evidence="6" id="KW-0695">RNA-directed DNA polymerase</keyword>
<dbReference type="AlphaFoldDB" id="A0A371I917"/>
<dbReference type="InterPro" id="IPR012337">
    <property type="entry name" value="RNaseH-like_sf"/>
</dbReference>
<proteinExistence type="predicted"/>
<keyword evidence="2" id="KW-0548">Nucleotidyltransferase</keyword>
<dbReference type="GO" id="GO:0003676">
    <property type="term" value="F:nucleic acid binding"/>
    <property type="evidence" value="ECO:0007669"/>
    <property type="project" value="InterPro"/>
</dbReference>
<keyword evidence="10" id="KW-1185">Reference proteome</keyword>
<keyword evidence="5" id="KW-0378">Hydrolase</keyword>
<evidence type="ECO:0000259" key="8">
    <source>
        <dbReference type="Pfam" id="PF17917"/>
    </source>
</evidence>
<evidence type="ECO:0000256" key="5">
    <source>
        <dbReference type="ARBA" id="ARBA00022801"/>
    </source>
</evidence>
<dbReference type="Pfam" id="PF13456">
    <property type="entry name" value="RVT_3"/>
    <property type="match status" value="1"/>
</dbReference>
<dbReference type="InterPro" id="IPR036397">
    <property type="entry name" value="RNaseH_sf"/>
</dbReference>
<evidence type="ECO:0000256" key="4">
    <source>
        <dbReference type="ARBA" id="ARBA00022759"/>
    </source>
</evidence>
<dbReference type="Proteomes" id="UP000257109">
    <property type="component" value="Unassembled WGS sequence"/>
</dbReference>
<dbReference type="EMBL" id="QJKJ01000626">
    <property type="protein sequence ID" value="RDY11529.1"/>
    <property type="molecule type" value="Genomic_DNA"/>
</dbReference>
<dbReference type="SUPFAM" id="SSF56672">
    <property type="entry name" value="DNA/RNA polymerases"/>
    <property type="match status" value="1"/>
</dbReference>
<evidence type="ECO:0000313" key="9">
    <source>
        <dbReference type="EMBL" id="RDY11529.1"/>
    </source>
</evidence>
<protein>
    <recommendedName>
        <fullName evidence="11">RNase H type-1 domain-containing protein</fullName>
    </recommendedName>
</protein>
<sequence>MGCVLGQQDATEKKMQAIYYLNKKFANYEKRYPTLEQTCCALVWAAKRMRQYMLANTTWLISKTDPIKADSTLANDFVRVQHRIHKSESHKRVRPGGTLGSSPYIRLSTPLHEFPNEHIMTIAETEPESDEWKMWFDGASNLLRNGIGAILAPPKEYEACAMGIMMALEHQVKELKVFGNLALVIYQLRGEWETRDAKLIPYHKHVKEMSEYFDKITFQYIP</sequence>
<dbReference type="InterPro" id="IPR041373">
    <property type="entry name" value="RT_RNaseH"/>
</dbReference>
<keyword evidence="4" id="KW-0255">Endonuclease</keyword>
<evidence type="ECO:0000313" key="10">
    <source>
        <dbReference type="Proteomes" id="UP000257109"/>
    </source>
</evidence>
<gene>
    <name evidence="9" type="ORF">CR513_03798</name>
</gene>
<dbReference type="Gene3D" id="3.30.420.10">
    <property type="entry name" value="Ribonuclease H-like superfamily/Ribonuclease H"/>
    <property type="match status" value="1"/>
</dbReference>
<keyword evidence="1" id="KW-0808">Transferase</keyword>
<feature type="domain" description="RNase H type-1" evidence="7">
    <location>
        <begin position="156"/>
        <end position="222"/>
    </location>
</feature>
<dbReference type="SUPFAM" id="SSF53098">
    <property type="entry name" value="Ribonuclease H-like"/>
    <property type="match status" value="1"/>
</dbReference>
<dbReference type="InterPro" id="IPR002156">
    <property type="entry name" value="RNaseH_domain"/>
</dbReference>
<accession>A0A371I917</accession>
<organism evidence="9 10">
    <name type="scientific">Mucuna pruriens</name>
    <name type="common">Velvet bean</name>
    <name type="synonym">Dolichos pruriens</name>
    <dbReference type="NCBI Taxonomy" id="157652"/>
    <lineage>
        <taxon>Eukaryota</taxon>
        <taxon>Viridiplantae</taxon>
        <taxon>Streptophyta</taxon>
        <taxon>Embryophyta</taxon>
        <taxon>Tracheophyta</taxon>
        <taxon>Spermatophyta</taxon>
        <taxon>Magnoliopsida</taxon>
        <taxon>eudicotyledons</taxon>
        <taxon>Gunneridae</taxon>
        <taxon>Pentapetalae</taxon>
        <taxon>rosids</taxon>
        <taxon>fabids</taxon>
        <taxon>Fabales</taxon>
        <taxon>Fabaceae</taxon>
        <taxon>Papilionoideae</taxon>
        <taxon>50 kb inversion clade</taxon>
        <taxon>NPAAA clade</taxon>
        <taxon>indigoferoid/millettioid clade</taxon>
        <taxon>Phaseoleae</taxon>
        <taxon>Mucuna</taxon>
    </lineage>
</organism>
<dbReference type="OrthoDB" id="8930638at2759"/>
<evidence type="ECO:0000256" key="6">
    <source>
        <dbReference type="ARBA" id="ARBA00022918"/>
    </source>
</evidence>
<keyword evidence="3" id="KW-0540">Nuclease</keyword>
<evidence type="ECO:0000259" key="7">
    <source>
        <dbReference type="Pfam" id="PF13456"/>
    </source>
</evidence>
<evidence type="ECO:0000256" key="1">
    <source>
        <dbReference type="ARBA" id="ARBA00022679"/>
    </source>
</evidence>
<dbReference type="InterPro" id="IPR043502">
    <property type="entry name" value="DNA/RNA_pol_sf"/>
</dbReference>
<name>A0A371I917_MUCPR</name>
<dbReference type="Pfam" id="PF17917">
    <property type="entry name" value="RT_RNaseH"/>
    <property type="match status" value="1"/>
</dbReference>
<comment type="caution">
    <text evidence="9">The sequence shown here is derived from an EMBL/GenBank/DDBJ whole genome shotgun (WGS) entry which is preliminary data.</text>
</comment>
<feature type="domain" description="Reverse transcriptase RNase H-like" evidence="8">
    <location>
        <begin position="1"/>
        <end position="69"/>
    </location>
</feature>
<dbReference type="GO" id="GO:0003964">
    <property type="term" value="F:RNA-directed DNA polymerase activity"/>
    <property type="evidence" value="ECO:0007669"/>
    <property type="project" value="UniProtKB-KW"/>
</dbReference>
<dbReference type="GO" id="GO:0004523">
    <property type="term" value="F:RNA-DNA hybrid ribonuclease activity"/>
    <property type="evidence" value="ECO:0007669"/>
    <property type="project" value="InterPro"/>
</dbReference>